<dbReference type="AlphaFoldDB" id="A0AAW5HZN1"/>
<evidence type="ECO:0000313" key="5">
    <source>
        <dbReference type="Proteomes" id="UP001205920"/>
    </source>
</evidence>
<proteinExistence type="predicted"/>
<dbReference type="InterPro" id="IPR012551">
    <property type="entry name" value="DUF1707_SHOCT-like"/>
</dbReference>
<feature type="domain" description="DUF1707" evidence="3">
    <location>
        <begin position="13"/>
        <end position="64"/>
    </location>
</feature>
<evidence type="ECO:0000256" key="1">
    <source>
        <dbReference type="SAM" id="Coils"/>
    </source>
</evidence>
<feature type="coiled-coil region" evidence="1">
    <location>
        <begin position="178"/>
        <end position="205"/>
    </location>
</feature>
<evidence type="ECO:0000256" key="2">
    <source>
        <dbReference type="SAM" id="Phobius"/>
    </source>
</evidence>
<feature type="transmembrane region" description="Helical" evidence="2">
    <location>
        <begin position="124"/>
        <end position="143"/>
    </location>
</feature>
<dbReference type="EMBL" id="JAEUWV010000011">
    <property type="protein sequence ID" value="MCO6394887.1"/>
    <property type="molecule type" value="Genomic_DNA"/>
</dbReference>
<organism evidence="4 5">
    <name type="scientific">Corynebacterium lipophilum</name>
    <dbReference type="NCBI Taxonomy" id="2804918"/>
    <lineage>
        <taxon>Bacteria</taxon>
        <taxon>Bacillati</taxon>
        <taxon>Actinomycetota</taxon>
        <taxon>Actinomycetes</taxon>
        <taxon>Mycobacteriales</taxon>
        <taxon>Corynebacteriaceae</taxon>
        <taxon>Corynebacterium</taxon>
    </lineage>
</organism>
<keyword evidence="2" id="KW-0472">Membrane</keyword>
<dbReference type="Proteomes" id="UP001205920">
    <property type="component" value="Unassembled WGS sequence"/>
</dbReference>
<accession>A0AAW5HZN1</accession>
<keyword evidence="5" id="KW-1185">Reference proteome</keyword>
<evidence type="ECO:0000313" key="4">
    <source>
        <dbReference type="EMBL" id="MCO6394887.1"/>
    </source>
</evidence>
<sequence>MPQPNPNFQFNYRISDTDRNDAVTALSVAFGEGRLTMDEFDRRCAAVAKAEYSPDLMALFQDLPQKPGQCQVPAPQVQNSPVYTSKDIELARRRGRNVRGGLMGLSTIASLAFIGVFAEMGADALATLSLLIIPTVFILLYVMKVGPDSWYAPSVRQIQRAQRQAVKMQQLELQSHQAAEIAMRKQQQRQQMDQLKNDALNIAQQTMQRFNKRG</sequence>
<keyword evidence="2" id="KW-1133">Transmembrane helix</keyword>
<keyword evidence="2" id="KW-0812">Transmembrane</keyword>
<evidence type="ECO:0000259" key="3">
    <source>
        <dbReference type="Pfam" id="PF08044"/>
    </source>
</evidence>
<gene>
    <name evidence="4" type="ORF">JMN37_07870</name>
</gene>
<feature type="transmembrane region" description="Helical" evidence="2">
    <location>
        <begin position="100"/>
        <end position="118"/>
    </location>
</feature>
<comment type="caution">
    <text evidence="4">The sequence shown here is derived from an EMBL/GenBank/DDBJ whole genome shotgun (WGS) entry which is preliminary data.</text>
</comment>
<reference evidence="4 5" key="1">
    <citation type="submission" date="2021-01" db="EMBL/GenBank/DDBJ databases">
        <title>Identification and Characterization of Corynebacterium sp.</title>
        <authorList>
            <person name="Luo Q."/>
            <person name="Qu P."/>
            <person name="Chen Q."/>
        </authorList>
    </citation>
    <scope>NUCLEOTIDE SEQUENCE [LARGE SCALE GENOMIC DNA]</scope>
    <source>
        <strain evidence="4 5">MC-18</strain>
    </source>
</reference>
<keyword evidence="1" id="KW-0175">Coiled coil</keyword>
<protein>
    <submittedName>
        <fullName evidence="4">DUF1707 domain-containing protein</fullName>
    </submittedName>
</protein>
<name>A0AAW5HZN1_9CORY</name>
<dbReference type="Pfam" id="PF08044">
    <property type="entry name" value="DUF1707"/>
    <property type="match status" value="1"/>
</dbReference>